<proteinExistence type="predicted"/>
<dbReference type="AlphaFoldDB" id="A0A814F3P6"/>
<gene>
    <name evidence="1" type="ORF">IZO911_LOCUS16509</name>
</gene>
<evidence type="ECO:0000313" key="2">
    <source>
        <dbReference type="Proteomes" id="UP000663860"/>
    </source>
</evidence>
<sequence>MISNLHQVSSLSLDLSTDFSQSELQALLNRIPHLRTLTIHHDASLPLPMSLFNCTFPSSIHYLNLQNCKHYFNEEDCTILSHSSLTSQCKLLDILVKNRESIMILVHNTTNLCALSARFTDEMVSEYRSSRIRNNIDDEVILCKDEDIQWLIDNLPPTCAITRHPFCVNHIRIWIK</sequence>
<accession>A0A814F3P6</accession>
<organism evidence="1 2">
    <name type="scientific">Adineta steineri</name>
    <dbReference type="NCBI Taxonomy" id="433720"/>
    <lineage>
        <taxon>Eukaryota</taxon>
        <taxon>Metazoa</taxon>
        <taxon>Spiralia</taxon>
        <taxon>Gnathifera</taxon>
        <taxon>Rotifera</taxon>
        <taxon>Eurotatoria</taxon>
        <taxon>Bdelloidea</taxon>
        <taxon>Adinetida</taxon>
        <taxon>Adinetidae</taxon>
        <taxon>Adineta</taxon>
    </lineage>
</organism>
<comment type="caution">
    <text evidence="1">The sequence shown here is derived from an EMBL/GenBank/DDBJ whole genome shotgun (WGS) entry which is preliminary data.</text>
</comment>
<dbReference type="EMBL" id="CAJNOE010000148">
    <property type="protein sequence ID" value="CAF0979801.1"/>
    <property type="molecule type" value="Genomic_DNA"/>
</dbReference>
<protein>
    <submittedName>
        <fullName evidence="1">Uncharacterized protein</fullName>
    </submittedName>
</protein>
<name>A0A814F3P6_9BILA</name>
<reference evidence="1" key="1">
    <citation type="submission" date="2021-02" db="EMBL/GenBank/DDBJ databases">
        <authorList>
            <person name="Nowell W R."/>
        </authorList>
    </citation>
    <scope>NUCLEOTIDE SEQUENCE</scope>
</reference>
<evidence type="ECO:0000313" key="1">
    <source>
        <dbReference type="EMBL" id="CAF0979801.1"/>
    </source>
</evidence>
<dbReference type="Proteomes" id="UP000663860">
    <property type="component" value="Unassembled WGS sequence"/>
</dbReference>